<gene>
    <name evidence="2" type="ORF">TAV2_LOCUS24860</name>
</gene>
<organism evidence="2 3">
    <name type="scientific">Thlaspi arvense</name>
    <name type="common">Field penny-cress</name>
    <dbReference type="NCBI Taxonomy" id="13288"/>
    <lineage>
        <taxon>Eukaryota</taxon>
        <taxon>Viridiplantae</taxon>
        <taxon>Streptophyta</taxon>
        <taxon>Embryophyta</taxon>
        <taxon>Tracheophyta</taxon>
        <taxon>Spermatophyta</taxon>
        <taxon>Magnoliopsida</taxon>
        <taxon>eudicotyledons</taxon>
        <taxon>Gunneridae</taxon>
        <taxon>Pentapetalae</taxon>
        <taxon>rosids</taxon>
        <taxon>malvids</taxon>
        <taxon>Brassicales</taxon>
        <taxon>Brassicaceae</taxon>
        <taxon>Thlaspideae</taxon>
        <taxon>Thlaspi</taxon>
    </lineage>
</organism>
<dbReference type="Pfam" id="PF03108">
    <property type="entry name" value="DBD_Tnp_Mut"/>
    <property type="match status" value="1"/>
</dbReference>
<evidence type="ECO:0000313" key="3">
    <source>
        <dbReference type="Proteomes" id="UP000836841"/>
    </source>
</evidence>
<keyword evidence="3" id="KW-1185">Reference proteome</keyword>
<dbReference type="EMBL" id="OU466863">
    <property type="protein sequence ID" value="CAH2079861.1"/>
    <property type="molecule type" value="Genomic_DNA"/>
</dbReference>
<evidence type="ECO:0000259" key="1">
    <source>
        <dbReference type="Pfam" id="PF03108"/>
    </source>
</evidence>
<dbReference type="InterPro" id="IPR004332">
    <property type="entry name" value="Transposase_MuDR"/>
</dbReference>
<accession>A0AAU9T6H7</accession>
<protein>
    <recommendedName>
        <fullName evidence="1">Transposase MuDR plant domain-containing protein</fullName>
    </recommendedName>
</protein>
<evidence type="ECO:0000313" key="2">
    <source>
        <dbReference type="EMBL" id="CAH2079861.1"/>
    </source>
</evidence>
<name>A0AAU9T6H7_THLAR</name>
<feature type="domain" description="Transposase MuDR plant" evidence="1">
    <location>
        <begin position="100"/>
        <end position="157"/>
    </location>
</feature>
<reference evidence="2 3" key="1">
    <citation type="submission" date="2022-03" db="EMBL/GenBank/DDBJ databases">
        <authorList>
            <person name="Nunn A."/>
            <person name="Chopra R."/>
            <person name="Nunn A."/>
            <person name="Contreras Garrido A."/>
        </authorList>
    </citation>
    <scope>NUCLEOTIDE SEQUENCE [LARGE SCALE GENOMIC DNA]</scope>
</reference>
<dbReference type="AlphaFoldDB" id="A0AAU9T6H7"/>
<proteinExistence type="predicted"/>
<dbReference type="Proteomes" id="UP000836841">
    <property type="component" value="Chromosome 7"/>
</dbReference>
<sequence>MRFSANFAASISSVILVGIGPETAPTLVEKLGQDQSGKRVDIDDNESLGKVVSYAVGTCALTLFINEDGNEAEIQLQENANSDSDDGGRNTIDERKYKKFELGQCYSTIQSFKSVVTKYAVKKKYDISYFKTDSKRVVAVCCRRTCLWRICASINSTGSRVVVRSVQAEHNCTWQGKVYLCLLTHA</sequence>